<organism evidence="1 2">
    <name type="scientific">Chitinophaga tropicalis</name>
    <dbReference type="NCBI Taxonomy" id="2683588"/>
    <lineage>
        <taxon>Bacteria</taxon>
        <taxon>Pseudomonadati</taxon>
        <taxon>Bacteroidota</taxon>
        <taxon>Chitinophagia</taxon>
        <taxon>Chitinophagales</taxon>
        <taxon>Chitinophagaceae</taxon>
        <taxon>Chitinophaga</taxon>
    </lineage>
</organism>
<dbReference type="RefSeq" id="WP_157305390.1">
    <property type="nucleotide sequence ID" value="NZ_WRXN01000002.1"/>
</dbReference>
<protein>
    <submittedName>
        <fullName evidence="1">DUF928 domain-containing protein</fullName>
    </submittedName>
</protein>
<comment type="caution">
    <text evidence="1">The sequence shown here is derived from an EMBL/GenBank/DDBJ whole genome shotgun (WGS) entry which is preliminary data.</text>
</comment>
<keyword evidence="2" id="KW-1185">Reference proteome</keyword>
<gene>
    <name evidence="1" type="ORF">GO493_06825</name>
</gene>
<evidence type="ECO:0000313" key="1">
    <source>
        <dbReference type="EMBL" id="MVT07969.1"/>
    </source>
</evidence>
<name>A0A7K1U0T0_9BACT</name>
<dbReference type="Proteomes" id="UP000461730">
    <property type="component" value="Unassembled WGS sequence"/>
</dbReference>
<evidence type="ECO:0000313" key="2">
    <source>
        <dbReference type="Proteomes" id="UP000461730"/>
    </source>
</evidence>
<reference evidence="1 2" key="1">
    <citation type="submission" date="2019-12" db="EMBL/GenBank/DDBJ databases">
        <title>Chitinophaga sp. strain ysch24 (GDMCC 1.1355), whole genome shotgun sequence.</title>
        <authorList>
            <person name="Zhang X."/>
        </authorList>
    </citation>
    <scope>NUCLEOTIDE SEQUENCE [LARGE SCALE GENOMIC DNA]</scope>
    <source>
        <strain evidence="2">ysch24</strain>
    </source>
</reference>
<accession>A0A7K1U0T0</accession>
<sequence>MKGYTILLTGLFLCFFSPLKAQISFSFMPEIQGRTIDNLYQVRIGNTGARQTVNMTIIVTEAKSGAITTINTPAFELMPGMNTVPPAAAYNSAVSFGNNKVATIVRQSGFFPEGDYDYCFRLYQGGGHNGDILAEQCFSYNLQPFSAMQLIQPYDGDKICDKRPSFSWQPLLPAIPGVQYRMVLVEVKEGQQRAEAMRMNLAIINQKQIPMPVLLYPSLANPLEEGKKYAWQVGAYKNELLLAETEIWDFTVECEKEETSLPAEAFRSLEDLARGNFYIARKQLLFAFNNTYSETTLSYSIRCLTKPDQQVKKLPKVKIGRGLNQVVIDLSENNSFTDGYYYIMDVKLPDGQQKQLRFIYKQADQ</sequence>
<dbReference type="AlphaFoldDB" id="A0A7K1U0T0"/>
<dbReference type="EMBL" id="WRXN01000002">
    <property type="protein sequence ID" value="MVT07969.1"/>
    <property type="molecule type" value="Genomic_DNA"/>
</dbReference>
<proteinExistence type="predicted"/>